<accession>A0AAD1MI11</accession>
<evidence type="ECO:0000313" key="2">
    <source>
        <dbReference type="Proteomes" id="UP000467636"/>
    </source>
</evidence>
<reference evidence="1 2" key="1">
    <citation type="journal article" date="2019" name="Emerg. Microbes Infect.">
        <title>Comprehensive subspecies identification of 175 nontuberculous mycobacteria species based on 7547 genomic profiles.</title>
        <authorList>
            <person name="Matsumoto Y."/>
            <person name="Kinjo T."/>
            <person name="Motooka D."/>
            <person name="Nabeya D."/>
            <person name="Jung N."/>
            <person name="Uechi K."/>
            <person name="Horii T."/>
            <person name="Iida T."/>
            <person name="Fujita J."/>
            <person name="Nakamura S."/>
        </authorList>
    </citation>
    <scope>NUCLEOTIDE SEQUENCE [LARGE SCALE GENOMIC DNA]</scope>
    <source>
        <strain evidence="1 2">JCM 12143</strain>
    </source>
</reference>
<dbReference type="SUPFAM" id="SSF50494">
    <property type="entry name" value="Trypsin-like serine proteases"/>
    <property type="match status" value="1"/>
</dbReference>
<gene>
    <name evidence="1" type="ORF">MTER_34390</name>
</gene>
<dbReference type="AlphaFoldDB" id="A0AAD1MI11"/>
<dbReference type="Gene3D" id="2.40.10.10">
    <property type="entry name" value="Trypsin-like serine proteases"/>
    <property type="match status" value="2"/>
</dbReference>
<sequence>MVAIFIGLIQANRLHPMRSQIPIPQAHAIGPGIGIDVSPAGDGKPVSCTTGFLVRSRDGRPGLLAAGHCNPDGGPGQVAIRHGGVFAYRTIGTFTETVYDASNWGDYDIGLITLDDPGKIPLTSVVDGHPVTGVAARVDVGDVLCHYWIRSGGPVCGPVVATEVNQARFEASGTCGDSGGPVYRLGDDGTAEAVGIDIAVSDGTYSEPKCEDPHPFSIAQTITPWLSAWELTLGTTAGRQAE</sequence>
<evidence type="ECO:0000313" key="1">
    <source>
        <dbReference type="EMBL" id="BBX24028.1"/>
    </source>
</evidence>
<dbReference type="InterPro" id="IPR043504">
    <property type="entry name" value="Peptidase_S1_PA_chymotrypsin"/>
</dbReference>
<protein>
    <recommendedName>
        <fullName evidence="3">Endopeptidase</fullName>
    </recommendedName>
</protein>
<dbReference type="EMBL" id="AP022564">
    <property type="protein sequence ID" value="BBX24028.1"/>
    <property type="molecule type" value="Genomic_DNA"/>
</dbReference>
<dbReference type="Proteomes" id="UP000467636">
    <property type="component" value="Chromosome"/>
</dbReference>
<organism evidence="1 2">
    <name type="scientific">Mycolicibacter terrae</name>
    <dbReference type="NCBI Taxonomy" id="1788"/>
    <lineage>
        <taxon>Bacteria</taxon>
        <taxon>Bacillati</taxon>
        <taxon>Actinomycetota</taxon>
        <taxon>Actinomycetes</taxon>
        <taxon>Mycobacteriales</taxon>
        <taxon>Mycobacteriaceae</taxon>
        <taxon>Mycolicibacter</taxon>
    </lineage>
</organism>
<dbReference type="InterPro" id="IPR009003">
    <property type="entry name" value="Peptidase_S1_PA"/>
</dbReference>
<proteinExistence type="predicted"/>
<evidence type="ECO:0008006" key="3">
    <source>
        <dbReference type="Google" id="ProtNLM"/>
    </source>
</evidence>
<dbReference type="RefSeq" id="WP_234808509.1">
    <property type="nucleotide sequence ID" value="NZ_AP022564.1"/>
</dbReference>
<name>A0AAD1MI11_9MYCO</name>
<keyword evidence="2" id="KW-1185">Reference proteome</keyword>